<evidence type="ECO:0000256" key="4">
    <source>
        <dbReference type="ARBA" id="ARBA00022801"/>
    </source>
</evidence>
<dbReference type="Pfam" id="PF01694">
    <property type="entry name" value="Rhomboid"/>
    <property type="match status" value="1"/>
</dbReference>
<comment type="subcellular location">
    <subcellularLocation>
        <location evidence="1">Membrane</location>
        <topology evidence="1">Multi-pass membrane protein</topology>
    </subcellularLocation>
</comment>
<dbReference type="InterPro" id="IPR050925">
    <property type="entry name" value="Rhomboid_protease_S54"/>
</dbReference>
<dbReference type="GO" id="GO:0004252">
    <property type="term" value="F:serine-type endopeptidase activity"/>
    <property type="evidence" value="ECO:0007669"/>
    <property type="project" value="InterPro"/>
</dbReference>
<dbReference type="PANTHER" id="PTHR43731:SF14">
    <property type="entry name" value="PRESENILIN-ASSOCIATED RHOMBOID-LIKE PROTEIN, MITOCHONDRIAL"/>
    <property type="match status" value="1"/>
</dbReference>
<feature type="transmembrane region" description="Helical" evidence="7">
    <location>
        <begin position="137"/>
        <end position="154"/>
    </location>
</feature>
<accession>A0A4V3HEZ9</accession>
<evidence type="ECO:0000259" key="8">
    <source>
        <dbReference type="Pfam" id="PF01694"/>
    </source>
</evidence>
<feature type="transmembrane region" description="Helical" evidence="7">
    <location>
        <begin position="161"/>
        <end position="180"/>
    </location>
</feature>
<comment type="similarity">
    <text evidence="2">Belongs to the peptidase S54 family.</text>
</comment>
<dbReference type="Gene3D" id="1.20.1540.10">
    <property type="entry name" value="Rhomboid-like"/>
    <property type="match status" value="1"/>
</dbReference>
<dbReference type="PANTHER" id="PTHR43731">
    <property type="entry name" value="RHOMBOID PROTEASE"/>
    <property type="match status" value="1"/>
</dbReference>
<evidence type="ECO:0000256" key="3">
    <source>
        <dbReference type="ARBA" id="ARBA00022692"/>
    </source>
</evidence>
<dbReference type="GO" id="GO:0016020">
    <property type="term" value="C:membrane"/>
    <property type="evidence" value="ECO:0007669"/>
    <property type="project" value="UniProtKB-SubCell"/>
</dbReference>
<proteinExistence type="inferred from homology"/>
<evidence type="ECO:0000256" key="7">
    <source>
        <dbReference type="SAM" id="Phobius"/>
    </source>
</evidence>
<dbReference type="GO" id="GO:0006508">
    <property type="term" value="P:proteolysis"/>
    <property type="evidence" value="ECO:0007669"/>
    <property type="project" value="UniProtKB-KW"/>
</dbReference>
<gene>
    <name evidence="9" type="ORF">BX592_108188</name>
</gene>
<feature type="transmembrane region" description="Helical" evidence="7">
    <location>
        <begin position="192"/>
        <end position="212"/>
    </location>
</feature>
<sequence>MQVKAVNERDGNVKSFEYRTPLCQPIMTLILIALNLLGFALESAGDRETVMRFALWPPHAGGAAGFHLWQLVTYSFLHASATHLAFNMWGLYMFGRPIERALGARRMGELYVASVVTGALAQTAVALLSAAGAYPSVGASAGVFGVLLAYALLFPKEPVVLLFPPIPMPAWLFATGYALLELALGLTGRAPGIAHFAHLGGMAAALALVLHWTRRAQHGQLD</sequence>
<keyword evidence="6 7" id="KW-0472">Membrane</keyword>
<keyword evidence="5 7" id="KW-1133">Transmembrane helix</keyword>
<organism evidence="9 10">
    <name type="scientific">Paraburkholderia rhizosphaerae</name>
    <dbReference type="NCBI Taxonomy" id="480658"/>
    <lineage>
        <taxon>Bacteria</taxon>
        <taxon>Pseudomonadati</taxon>
        <taxon>Pseudomonadota</taxon>
        <taxon>Betaproteobacteria</taxon>
        <taxon>Burkholderiales</taxon>
        <taxon>Burkholderiaceae</taxon>
        <taxon>Paraburkholderia</taxon>
    </lineage>
</organism>
<dbReference type="SUPFAM" id="SSF144091">
    <property type="entry name" value="Rhomboid-like"/>
    <property type="match status" value="1"/>
</dbReference>
<evidence type="ECO:0000313" key="9">
    <source>
        <dbReference type="EMBL" id="TDY50951.1"/>
    </source>
</evidence>
<keyword evidence="9" id="KW-0645">Protease</keyword>
<comment type="caution">
    <text evidence="9">The sequence shown here is derived from an EMBL/GenBank/DDBJ whole genome shotgun (WGS) entry which is preliminary data.</text>
</comment>
<dbReference type="AlphaFoldDB" id="A0A4V3HEZ9"/>
<feature type="transmembrane region" description="Helical" evidence="7">
    <location>
        <begin position="110"/>
        <end position="131"/>
    </location>
</feature>
<dbReference type="EMBL" id="SORE01000008">
    <property type="protein sequence ID" value="TDY50951.1"/>
    <property type="molecule type" value="Genomic_DNA"/>
</dbReference>
<keyword evidence="10" id="KW-1185">Reference proteome</keyword>
<evidence type="ECO:0000256" key="5">
    <source>
        <dbReference type="ARBA" id="ARBA00022989"/>
    </source>
</evidence>
<evidence type="ECO:0000256" key="6">
    <source>
        <dbReference type="ARBA" id="ARBA00023136"/>
    </source>
</evidence>
<evidence type="ECO:0000256" key="2">
    <source>
        <dbReference type="ARBA" id="ARBA00009045"/>
    </source>
</evidence>
<keyword evidence="3 7" id="KW-0812">Transmembrane</keyword>
<dbReference type="InterPro" id="IPR035952">
    <property type="entry name" value="Rhomboid-like_sf"/>
</dbReference>
<protein>
    <submittedName>
        <fullName evidence="9">Membrane associated rhomboid family serine protease</fullName>
    </submittedName>
</protein>
<evidence type="ECO:0000256" key="1">
    <source>
        <dbReference type="ARBA" id="ARBA00004141"/>
    </source>
</evidence>
<dbReference type="Proteomes" id="UP000295509">
    <property type="component" value="Unassembled WGS sequence"/>
</dbReference>
<dbReference type="InterPro" id="IPR022764">
    <property type="entry name" value="Peptidase_S54_rhomboid_dom"/>
</dbReference>
<feature type="domain" description="Peptidase S54 rhomboid" evidence="8">
    <location>
        <begin position="67"/>
        <end position="210"/>
    </location>
</feature>
<feature type="transmembrane region" description="Helical" evidence="7">
    <location>
        <begin position="21"/>
        <end position="41"/>
    </location>
</feature>
<feature type="transmembrane region" description="Helical" evidence="7">
    <location>
        <begin position="68"/>
        <end position="89"/>
    </location>
</feature>
<evidence type="ECO:0000313" key="10">
    <source>
        <dbReference type="Proteomes" id="UP000295509"/>
    </source>
</evidence>
<name>A0A4V3HEZ9_9BURK</name>
<reference evidence="9 10" key="1">
    <citation type="submission" date="2019-03" db="EMBL/GenBank/DDBJ databases">
        <title>Genomic Encyclopedia of Type Strains, Phase III (KMG-III): the genomes of soil and plant-associated and newly described type strains.</title>
        <authorList>
            <person name="Whitman W."/>
        </authorList>
    </citation>
    <scope>NUCLEOTIDE SEQUENCE [LARGE SCALE GENOMIC DNA]</scope>
    <source>
        <strain evidence="9 10">LMG 29544</strain>
    </source>
</reference>
<keyword evidence="4" id="KW-0378">Hydrolase</keyword>